<dbReference type="STRING" id="1009370.ALO_17226"/>
<dbReference type="EMBL" id="AFGF01000193">
    <property type="protein sequence ID" value="EGO62606.1"/>
    <property type="molecule type" value="Genomic_DNA"/>
</dbReference>
<protein>
    <submittedName>
        <fullName evidence="3">Amidohydrolase 2</fullName>
    </submittedName>
</protein>
<dbReference type="Gene3D" id="3.20.20.140">
    <property type="entry name" value="Metal-dependent hydrolases"/>
    <property type="match status" value="1"/>
</dbReference>
<evidence type="ECO:0000313" key="3">
    <source>
        <dbReference type="EMBL" id="EGO62606.1"/>
    </source>
</evidence>
<dbReference type="InterPro" id="IPR006680">
    <property type="entry name" value="Amidohydro-rel"/>
</dbReference>
<keyword evidence="3" id="KW-0378">Hydrolase</keyword>
<evidence type="ECO:0000313" key="4">
    <source>
        <dbReference type="Proteomes" id="UP000003240"/>
    </source>
</evidence>
<sequence length="304" mass="34435">MVGPDNLGCKTGEGFCDYMQNTKEEEILKKTVIDFHVHLSEYESFCDTAFAWFAQAFPSPDAYQVFCQKYKQPENFLSLMDENEVDYSVVLAEVAPLTTGVATNEMVADFCKGSPRLIPFCTFNPYLDPNMAAILPALVKDFGFKGVKLYPTYNHFYPNDPVLYPLYTVAEKLAVPILFHTGSSIFKNSRIKYGNPILYDDVAVDFPDLKIVMAHGGRGPWYDEAYCMIRLHKNVYIDVTGLPPGKLLTYFPDMERFADKFVFGTDWPNVDVKKNIDAMRNLPMATAAIDKILGENAKRILQID</sequence>
<keyword evidence="4" id="KW-1185">Reference proteome</keyword>
<dbReference type="PANTHER" id="PTHR21240:SF19">
    <property type="entry name" value="CATALYTIC_ HYDROLASE"/>
    <property type="match status" value="1"/>
</dbReference>
<dbReference type="GO" id="GO:0016787">
    <property type="term" value="F:hydrolase activity"/>
    <property type="evidence" value="ECO:0007669"/>
    <property type="project" value="UniProtKB-KW"/>
</dbReference>
<dbReference type="Pfam" id="PF04909">
    <property type="entry name" value="Amidohydro_2"/>
    <property type="match status" value="1"/>
</dbReference>
<dbReference type="PANTHER" id="PTHR21240">
    <property type="entry name" value="2-AMINO-3-CARBOXYLMUCONATE-6-SEMIALDEHYDE DECARBOXYLASE"/>
    <property type="match status" value="1"/>
</dbReference>
<dbReference type="AlphaFoldDB" id="F7NMW2"/>
<dbReference type="GO" id="GO:0016831">
    <property type="term" value="F:carboxy-lyase activity"/>
    <property type="evidence" value="ECO:0007669"/>
    <property type="project" value="InterPro"/>
</dbReference>
<evidence type="ECO:0000256" key="1">
    <source>
        <dbReference type="ARBA" id="ARBA00023239"/>
    </source>
</evidence>
<keyword evidence="1" id="KW-0456">Lyase</keyword>
<comment type="caution">
    <text evidence="3">The sequence shown here is derived from an EMBL/GenBank/DDBJ whole genome shotgun (WGS) entry which is preliminary data.</text>
</comment>
<organism evidence="3 4">
    <name type="scientific">Acetonema longum DSM 6540</name>
    <dbReference type="NCBI Taxonomy" id="1009370"/>
    <lineage>
        <taxon>Bacteria</taxon>
        <taxon>Bacillati</taxon>
        <taxon>Bacillota</taxon>
        <taxon>Negativicutes</taxon>
        <taxon>Acetonemataceae</taxon>
        <taxon>Acetonema</taxon>
    </lineage>
</organism>
<dbReference type="CDD" id="cd01292">
    <property type="entry name" value="metallo-dependent_hydrolases"/>
    <property type="match status" value="1"/>
</dbReference>
<dbReference type="eggNOG" id="COG2159">
    <property type="taxonomic scope" value="Bacteria"/>
</dbReference>
<dbReference type="Proteomes" id="UP000003240">
    <property type="component" value="Unassembled WGS sequence"/>
</dbReference>
<dbReference type="SUPFAM" id="SSF51556">
    <property type="entry name" value="Metallo-dependent hydrolases"/>
    <property type="match status" value="1"/>
</dbReference>
<accession>F7NMW2</accession>
<feature type="domain" description="Amidohydrolase-related" evidence="2">
    <location>
        <begin position="33"/>
        <end position="302"/>
    </location>
</feature>
<dbReference type="InterPro" id="IPR032465">
    <property type="entry name" value="ACMSD"/>
</dbReference>
<dbReference type="InterPro" id="IPR032466">
    <property type="entry name" value="Metal_Hydrolase"/>
</dbReference>
<gene>
    <name evidence="3" type="ORF">ALO_17226</name>
</gene>
<reference evidence="3 4" key="1">
    <citation type="journal article" date="2011" name="EMBO J.">
        <title>Structural diversity of bacterial flagellar motors.</title>
        <authorList>
            <person name="Chen S."/>
            <person name="Beeby M."/>
            <person name="Murphy G.E."/>
            <person name="Leadbetter J.R."/>
            <person name="Hendrixson D.R."/>
            <person name="Briegel A."/>
            <person name="Li Z."/>
            <person name="Shi J."/>
            <person name="Tocheva E.I."/>
            <person name="Muller A."/>
            <person name="Dobro M.J."/>
            <person name="Jensen G.J."/>
        </authorList>
    </citation>
    <scope>NUCLEOTIDE SEQUENCE [LARGE SCALE GENOMIC DNA]</scope>
    <source>
        <strain evidence="3 4">DSM 6540</strain>
    </source>
</reference>
<proteinExistence type="predicted"/>
<evidence type="ECO:0000259" key="2">
    <source>
        <dbReference type="Pfam" id="PF04909"/>
    </source>
</evidence>
<name>F7NMW2_9FIRM</name>